<protein>
    <recommendedName>
        <fullName evidence="4">CCHC-type domain-containing protein</fullName>
    </recommendedName>
</protein>
<feature type="compositionally biased region" description="Polar residues" evidence="1">
    <location>
        <begin position="458"/>
        <end position="467"/>
    </location>
</feature>
<evidence type="ECO:0000313" key="3">
    <source>
        <dbReference type="Proteomes" id="UP000186817"/>
    </source>
</evidence>
<evidence type="ECO:0000313" key="2">
    <source>
        <dbReference type="EMBL" id="OLP76628.1"/>
    </source>
</evidence>
<dbReference type="OrthoDB" id="433792at2759"/>
<dbReference type="AlphaFoldDB" id="A0A1Q9C135"/>
<dbReference type="Gene3D" id="2.40.70.10">
    <property type="entry name" value="Acid Proteases"/>
    <property type="match status" value="1"/>
</dbReference>
<reference evidence="2 3" key="1">
    <citation type="submission" date="2016-02" db="EMBL/GenBank/DDBJ databases">
        <title>Genome analysis of coral dinoflagellate symbionts highlights evolutionary adaptations to a symbiotic lifestyle.</title>
        <authorList>
            <person name="Aranda M."/>
            <person name="Li Y."/>
            <person name="Liew Y.J."/>
            <person name="Baumgarten S."/>
            <person name="Simakov O."/>
            <person name="Wilson M."/>
            <person name="Piel J."/>
            <person name="Ashoor H."/>
            <person name="Bougouffa S."/>
            <person name="Bajic V.B."/>
            <person name="Ryu T."/>
            <person name="Ravasi T."/>
            <person name="Bayer T."/>
            <person name="Micklem G."/>
            <person name="Kim H."/>
            <person name="Bhak J."/>
            <person name="Lajeunesse T.C."/>
            <person name="Voolstra C.R."/>
        </authorList>
    </citation>
    <scope>NUCLEOTIDE SEQUENCE [LARGE SCALE GENOMIC DNA]</scope>
    <source>
        <strain evidence="2 3">CCMP2467</strain>
    </source>
</reference>
<feature type="compositionally biased region" description="Basic and acidic residues" evidence="1">
    <location>
        <begin position="136"/>
        <end position="149"/>
    </location>
</feature>
<evidence type="ECO:0008006" key="4">
    <source>
        <dbReference type="Google" id="ProtNLM"/>
    </source>
</evidence>
<sequence length="830" mass="92165">MDRRDRDQVPSWDGEAAGWNTYVRRVRLHWERTAPKKRRLIGAELASRLTGRAWDVSGDLDHARLQQREGATYLLEYLEQRLGRSPIPDLGTRLEDFLVRLRRQPGARMIQWTTELRECYRRLQRALARARGAPRRLKDGSPKKADHSSPKSSAGASGLPIERRRSDTTAEPEPPADDEVHPGDREDEHPPVASERGERGAGGWTAAEWEAWWGGYQSPSRRRFGNSWRHEDSEEDDGPQPEWERFQLEEIDALPPEVLGWSLLRRAHLPSQARLSVLAATNNRLDIDLIEKGVRDQEEDLLQAEERRGPKRTYWVEQEGSWGLLLDEPPGEEGPGGIHWVGDRLPEEVYWSYADGDWWTEDPEGVWWNWSDAKPWFDVNEAMVVDPTVGKELQEALTLYQDKVRTFKESRQLVAARNTARGFYPLSGAKGKGKGKSKGKPSFGQKGGKGKGKKGTPPATSIGSSSAALAAEGPQRPGNAGYTGCFICGSKDHDFRRCPKRGSGKGAGSAHLIGDGSWTEAPTYMVQSVLEGGGAAEATETVSCYDQAFVVQPASREPEDTVEEPENQEPLCFMHVMDGNPADDASLGGLPVEAAMSVAGQLHPGYAVIDSGATETVGSLEAIEAVVSMRRSRYGMENVRVFSEAKRSFRFGNAQQETATSYVEVPQTLAGRPVSLGVFALDVPRIPILLSIRTLRKLGAEINFQRRTIVFQAVDPGVTVGLQESASGHLLLDLVHDWMRTPGASQSFSGTVLSQVLSGYKDPNFQNNPKGMIVAVLSLLCKFHAVFRVLTATMCMRVKLSMCRLMTHLMLCRVMFQSLIWPPLTRPLEN</sequence>
<evidence type="ECO:0000256" key="1">
    <source>
        <dbReference type="SAM" id="MobiDB-lite"/>
    </source>
</evidence>
<feature type="region of interest" description="Disordered" evidence="1">
    <location>
        <begin position="130"/>
        <end position="202"/>
    </location>
</feature>
<dbReference type="Proteomes" id="UP000186817">
    <property type="component" value="Unassembled WGS sequence"/>
</dbReference>
<keyword evidence="3" id="KW-1185">Reference proteome</keyword>
<organism evidence="2 3">
    <name type="scientific">Symbiodinium microadriaticum</name>
    <name type="common">Dinoflagellate</name>
    <name type="synonym">Zooxanthella microadriatica</name>
    <dbReference type="NCBI Taxonomy" id="2951"/>
    <lineage>
        <taxon>Eukaryota</taxon>
        <taxon>Sar</taxon>
        <taxon>Alveolata</taxon>
        <taxon>Dinophyceae</taxon>
        <taxon>Suessiales</taxon>
        <taxon>Symbiodiniaceae</taxon>
        <taxon>Symbiodinium</taxon>
    </lineage>
</organism>
<dbReference type="EMBL" id="LSRX01001966">
    <property type="protein sequence ID" value="OLP76628.1"/>
    <property type="molecule type" value="Genomic_DNA"/>
</dbReference>
<name>A0A1Q9C135_SYMMI</name>
<dbReference type="InterPro" id="IPR021109">
    <property type="entry name" value="Peptidase_aspartic_dom_sf"/>
</dbReference>
<feature type="region of interest" description="Disordered" evidence="1">
    <location>
        <begin position="425"/>
        <end position="475"/>
    </location>
</feature>
<accession>A0A1Q9C135</accession>
<comment type="caution">
    <text evidence="2">The sequence shown here is derived from an EMBL/GenBank/DDBJ whole genome shotgun (WGS) entry which is preliminary data.</text>
</comment>
<gene>
    <name evidence="2" type="ORF">AK812_SmicGene43412</name>
</gene>
<feature type="compositionally biased region" description="Basic and acidic residues" evidence="1">
    <location>
        <begin position="178"/>
        <end position="199"/>
    </location>
</feature>
<proteinExistence type="predicted"/>